<sequence>MQIPPLLHGVVVILPFHEYEHLQEDLHDLAVAVERREEATIKFEELKKRF</sequence>
<reference evidence="1" key="1">
    <citation type="journal article" date="2001" name="Int. J. Syst. Evol. Microbiol.">
        <title>Methanofollis aquaemaris sp. nov., a methanogen isolated from an aquaculture fish pond.</title>
        <authorList>
            <person name="Lai M.C."/>
            <person name="Chen S.C."/>
        </authorList>
    </citation>
    <scope>NUCLEOTIDE SEQUENCE</scope>
    <source>
        <strain evidence="1">N2F9704</strain>
    </source>
</reference>
<accession>A0A8A3S7R2</accession>
<evidence type="ECO:0000313" key="2">
    <source>
        <dbReference type="Proteomes" id="UP001042704"/>
    </source>
</evidence>
<evidence type="ECO:0000313" key="1">
    <source>
        <dbReference type="EMBL" id="QSZ68317.1"/>
    </source>
</evidence>
<dbReference type="Proteomes" id="UP001042704">
    <property type="component" value="Chromosome"/>
</dbReference>
<dbReference type="AlphaFoldDB" id="A0A8A3S7R2"/>
<keyword evidence="2" id="KW-1185">Reference proteome</keyword>
<protein>
    <submittedName>
        <fullName evidence="1">Type II toxin-antitoxin system Phd/YefM family antitoxin</fullName>
    </submittedName>
</protein>
<organism evidence="1 2">
    <name type="scientific">Methanofollis aquaemaris</name>
    <dbReference type="NCBI Taxonomy" id="126734"/>
    <lineage>
        <taxon>Archaea</taxon>
        <taxon>Methanobacteriati</taxon>
        <taxon>Methanobacteriota</taxon>
        <taxon>Stenosarchaea group</taxon>
        <taxon>Methanomicrobia</taxon>
        <taxon>Methanomicrobiales</taxon>
        <taxon>Methanomicrobiaceae</taxon>
        <taxon>Methanofollis</taxon>
    </lineage>
</organism>
<reference evidence="1" key="2">
    <citation type="submission" date="2019-02" db="EMBL/GenBank/DDBJ databases">
        <authorList>
            <person name="Chen S.-C."/>
            <person name="Chien H.-H."/>
            <person name="Lai M.-C."/>
        </authorList>
    </citation>
    <scope>NUCLEOTIDE SEQUENCE</scope>
    <source>
        <strain evidence="1">N2F9704</strain>
    </source>
</reference>
<gene>
    <name evidence="1" type="ORF">RJ40_12840</name>
</gene>
<dbReference type="KEGG" id="maqe:RJ40_12840"/>
<proteinExistence type="predicted"/>
<dbReference type="EMBL" id="CP036172">
    <property type="protein sequence ID" value="QSZ68317.1"/>
    <property type="molecule type" value="Genomic_DNA"/>
</dbReference>
<name>A0A8A3S7R2_9EURY</name>